<keyword evidence="1" id="KW-0812">Transmembrane</keyword>
<name>A0A7Y2E7U3_UNCEI</name>
<protein>
    <submittedName>
        <fullName evidence="3">DUF4900 domain-containing protein</fullName>
    </submittedName>
</protein>
<feature type="domain" description="Type 4 fimbrial biogenesis protein PilX N-terminal" evidence="2">
    <location>
        <begin position="13"/>
        <end position="63"/>
    </location>
</feature>
<dbReference type="Pfam" id="PF16241">
    <property type="entry name" value="DUF4900"/>
    <property type="match status" value="1"/>
</dbReference>
<dbReference type="Pfam" id="PF14341">
    <property type="entry name" value="PilX_N"/>
    <property type="match status" value="1"/>
</dbReference>
<evidence type="ECO:0000313" key="4">
    <source>
        <dbReference type="Proteomes" id="UP000547674"/>
    </source>
</evidence>
<organism evidence="3 4">
    <name type="scientific">Eiseniibacteriota bacterium</name>
    <dbReference type="NCBI Taxonomy" id="2212470"/>
    <lineage>
        <taxon>Bacteria</taxon>
        <taxon>Candidatus Eiseniibacteriota</taxon>
    </lineage>
</organism>
<gene>
    <name evidence="3" type="ORF">HKN21_08470</name>
</gene>
<proteinExistence type="predicted"/>
<dbReference type="AlphaFoldDB" id="A0A7Y2E7U3"/>
<evidence type="ECO:0000256" key="1">
    <source>
        <dbReference type="SAM" id="Phobius"/>
    </source>
</evidence>
<reference evidence="3 4" key="1">
    <citation type="submission" date="2020-03" db="EMBL/GenBank/DDBJ databases">
        <title>Metabolic flexibility allows generalist bacteria to become dominant in a frequently disturbed ecosystem.</title>
        <authorList>
            <person name="Chen Y.-J."/>
            <person name="Leung P.M."/>
            <person name="Bay S.K."/>
            <person name="Hugenholtz P."/>
            <person name="Kessler A.J."/>
            <person name="Shelley G."/>
            <person name="Waite D.W."/>
            <person name="Cook P.L."/>
            <person name="Greening C."/>
        </authorList>
    </citation>
    <scope>NUCLEOTIDE SEQUENCE [LARGE SCALE GENOMIC DNA]</scope>
    <source>
        <strain evidence="3">SS_bin_28</strain>
    </source>
</reference>
<dbReference type="EMBL" id="JABDJR010000333">
    <property type="protein sequence ID" value="NNF06781.1"/>
    <property type="molecule type" value="Genomic_DNA"/>
</dbReference>
<sequence>MRQHTTNLLGNEKGMALVASLLVMVAITVIVVAVSVTSQVEKSTTVTHRTSNRALYAADSGIEAAKQQMTLFAKSALDSLNSVYGGTGAIIPSPQTFFPSLGLGSSHTGSPAYAANTSFSFEDSTLDLQSQAFNFKYTITSTGTYNGSSRSVVSEGRLRVSATRGSFTDYLIFTDKHAMVGGTPIWFTTSTTFDGRVHTNDKLRFAYYPTFHDHVTSVSNTADYYNYGSALTLNADYNGTKDVPNFYGGFDRGEANIALPTNSYSQERASLGGNPADTTPLTNAERRSLLGMTGTSSVPAGVYVPNSGGYVSGGLYISGDAKNAEFKVDTNNRQEIKIKDANNLWTTVTINHAANNTTVVPPYGSTQVYSGVPRGIMYTKGSIQDMRGPARSGSTIPPAIHSNTQMTIAATGDIRLQSDFTYQDYNNGENVIGLFTSGGNARIGTSAPDNVKIDAFVMTSGTDKSFTVDNYNYGSDRGQVRLTGGMISSRYGAFGTFGYYGTTGYGRDFKYDRRGKIPPYFPLTQRYTTDDPIPLTLAWREN</sequence>
<evidence type="ECO:0000313" key="3">
    <source>
        <dbReference type="EMBL" id="NNF06781.1"/>
    </source>
</evidence>
<keyword evidence="1" id="KW-1133">Transmembrane helix</keyword>
<dbReference type="InterPro" id="IPR032601">
    <property type="entry name" value="DUF4900"/>
</dbReference>
<feature type="transmembrane region" description="Helical" evidence="1">
    <location>
        <begin position="16"/>
        <end position="36"/>
    </location>
</feature>
<dbReference type="Proteomes" id="UP000547674">
    <property type="component" value="Unassembled WGS sequence"/>
</dbReference>
<comment type="caution">
    <text evidence="3">The sequence shown here is derived from an EMBL/GenBank/DDBJ whole genome shotgun (WGS) entry which is preliminary data.</text>
</comment>
<keyword evidence="1" id="KW-0472">Membrane</keyword>
<evidence type="ECO:0000259" key="2">
    <source>
        <dbReference type="Pfam" id="PF14341"/>
    </source>
</evidence>
<accession>A0A7Y2E7U3</accession>
<dbReference type="InterPro" id="IPR025746">
    <property type="entry name" value="PilX_N_dom"/>
</dbReference>